<protein>
    <submittedName>
        <fullName evidence="1">Uncharacterized protein</fullName>
    </submittedName>
</protein>
<proteinExistence type="predicted"/>
<sequence>MKLNSNAYEHVIDLSGISPHSTRVDMVLSNIASVDEPIFSTFVVNSPYRIHIPFNLTEEQKIETYVMTLVAHAPDVNMYVKFMSYDCPGYNCHEEIGNGVCKKSWCECGFDSDIYENCGGKDFVVLPTETNFVEKASLEFNSIVSLIVPAISKTNGMHARRLTVNVKKPYNKCMVVMRKYLLADDSIHFTTY</sequence>
<dbReference type="AlphaFoldDB" id="A0A146KTL0"/>
<reference evidence="1" key="1">
    <citation type="journal article" date="2016" name="Gigascience">
        <title>De novo construction of an expanded transcriptome assembly for the western tarnished plant bug, Lygus hesperus.</title>
        <authorList>
            <person name="Tassone E.E."/>
            <person name="Geib S.M."/>
            <person name="Hall B."/>
            <person name="Fabrick J.A."/>
            <person name="Brent C.S."/>
            <person name="Hull J.J."/>
        </authorList>
    </citation>
    <scope>NUCLEOTIDE SEQUENCE</scope>
</reference>
<gene>
    <name evidence="1" type="ORF">g.10605</name>
</gene>
<dbReference type="EMBL" id="GDHC01019644">
    <property type="protein sequence ID" value="JAP98984.1"/>
    <property type="molecule type" value="Transcribed_RNA"/>
</dbReference>
<name>A0A146KTL0_LYGHE</name>
<accession>A0A146KTL0</accession>
<evidence type="ECO:0000313" key="1">
    <source>
        <dbReference type="EMBL" id="JAP98984.1"/>
    </source>
</evidence>
<organism evidence="1">
    <name type="scientific">Lygus hesperus</name>
    <name type="common">Western plant bug</name>
    <dbReference type="NCBI Taxonomy" id="30085"/>
    <lineage>
        <taxon>Eukaryota</taxon>
        <taxon>Metazoa</taxon>
        <taxon>Ecdysozoa</taxon>
        <taxon>Arthropoda</taxon>
        <taxon>Hexapoda</taxon>
        <taxon>Insecta</taxon>
        <taxon>Pterygota</taxon>
        <taxon>Neoptera</taxon>
        <taxon>Paraneoptera</taxon>
        <taxon>Hemiptera</taxon>
        <taxon>Heteroptera</taxon>
        <taxon>Panheteroptera</taxon>
        <taxon>Cimicomorpha</taxon>
        <taxon>Miridae</taxon>
        <taxon>Mirini</taxon>
        <taxon>Lygus</taxon>
    </lineage>
</organism>